<evidence type="ECO:0000256" key="2">
    <source>
        <dbReference type="SAM" id="SignalP"/>
    </source>
</evidence>
<dbReference type="GeneID" id="70188516"/>
<sequence>MKPKHFLLFSLPARTLALSIRPPPNARAQACDPNSACNQFEGPGAKPLPLHEPLIQFAPETPQPDPEQPQPQHGTSGLFEDPRRQVDVFREHFDRNKNLGGSEGEPGDSQGEIDYPGSPPPTLGDVLSLPISPERRSLEPASAKSAAEAMRHGPRWQRKRPQADPAGQPLDPEGQTPKPAWQSHDHPWYANDDGGYSEVEPDAARLTKRDGSRTDLPLPSLVQAGNVITRRMTYRDNVLRLPWLAQDYTLGSASFTVLEMAITDGQDPERRNRVGDVKHWQEPDGSIFWSVGRSKTAPVAEFWTSRIKPSENTFKADPDELNFAFVGNMTFTIHGGPLALPGTSFTIMGAAIAQGSNWPNLWANNWWFGCQGGTAMPDWHVACPAINDAGETISLTFRRGSPKYVIGYGRRRRRAIGDYEPGSDVNDISLVNVTIAGGPSSSSSP</sequence>
<evidence type="ECO:0000313" key="4">
    <source>
        <dbReference type="Proteomes" id="UP000756346"/>
    </source>
</evidence>
<evidence type="ECO:0000256" key="1">
    <source>
        <dbReference type="SAM" id="MobiDB-lite"/>
    </source>
</evidence>
<dbReference type="Proteomes" id="UP000756346">
    <property type="component" value="Unassembled WGS sequence"/>
</dbReference>
<comment type="caution">
    <text evidence="3">The sequence shown here is derived from an EMBL/GenBank/DDBJ whole genome shotgun (WGS) entry which is preliminary data.</text>
</comment>
<dbReference type="OrthoDB" id="4742171at2759"/>
<dbReference type="RefSeq" id="XP_046010040.1">
    <property type="nucleotide sequence ID" value="XM_046158970.1"/>
</dbReference>
<protein>
    <submittedName>
        <fullName evidence="3">Uncharacterized protein</fullName>
    </submittedName>
</protein>
<feature type="signal peptide" evidence="2">
    <location>
        <begin position="1"/>
        <end position="17"/>
    </location>
</feature>
<organism evidence="3 4">
    <name type="scientific">Microdochium trichocladiopsis</name>
    <dbReference type="NCBI Taxonomy" id="1682393"/>
    <lineage>
        <taxon>Eukaryota</taxon>
        <taxon>Fungi</taxon>
        <taxon>Dikarya</taxon>
        <taxon>Ascomycota</taxon>
        <taxon>Pezizomycotina</taxon>
        <taxon>Sordariomycetes</taxon>
        <taxon>Xylariomycetidae</taxon>
        <taxon>Xylariales</taxon>
        <taxon>Microdochiaceae</taxon>
        <taxon>Microdochium</taxon>
    </lineage>
</organism>
<dbReference type="EMBL" id="JAGTJQ010000007">
    <property type="protein sequence ID" value="KAH7027241.1"/>
    <property type="molecule type" value="Genomic_DNA"/>
</dbReference>
<gene>
    <name evidence="3" type="ORF">B0I36DRAFT_364477</name>
</gene>
<feature type="region of interest" description="Disordered" evidence="1">
    <location>
        <begin position="23"/>
        <end position="199"/>
    </location>
</feature>
<feature type="compositionally biased region" description="Basic and acidic residues" evidence="1">
    <location>
        <begin position="80"/>
        <end position="97"/>
    </location>
</feature>
<name>A0A9P8Y174_9PEZI</name>
<keyword evidence="2" id="KW-0732">Signal</keyword>
<keyword evidence="4" id="KW-1185">Reference proteome</keyword>
<accession>A0A9P8Y174</accession>
<feature type="chain" id="PRO_5040417158" evidence="2">
    <location>
        <begin position="18"/>
        <end position="445"/>
    </location>
</feature>
<evidence type="ECO:0000313" key="3">
    <source>
        <dbReference type="EMBL" id="KAH7027241.1"/>
    </source>
</evidence>
<reference evidence="3" key="1">
    <citation type="journal article" date="2021" name="Nat. Commun.">
        <title>Genetic determinants of endophytism in the Arabidopsis root mycobiome.</title>
        <authorList>
            <person name="Mesny F."/>
            <person name="Miyauchi S."/>
            <person name="Thiergart T."/>
            <person name="Pickel B."/>
            <person name="Atanasova L."/>
            <person name="Karlsson M."/>
            <person name="Huettel B."/>
            <person name="Barry K.W."/>
            <person name="Haridas S."/>
            <person name="Chen C."/>
            <person name="Bauer D."/>
            <person name="Andreopoulos W."/>
            <person name="Pangilinan J."/>
            <person name="LaButti K."/>
            <person name="Riley R."/>
            <person name="Lipzen A."/>
            <person name="Clum A."/>
            <person name="Drula E."/>
            <person name="Henrissat B."/>
            <person name="Kohler A."/>
            <person name="Grigoriev I.V."/>
            <person name="Martin F.M."/>
            <person name="Hacquard S."/>
        </authorList>
    </citation>
    <scope>NUCLEOTIDE SEQUENCE</scope>
    <source>
        <strain evidence="3">MPI-CAGE-CH-0230</strain>
    </source>
</reference>
<proteinExistence type="predicted"/>
<dbReference type="AlphaFoldDB" id="A0A9P8Y174"/>